<gene>
    <name evidence="2" type="ORF">A8U91_00332</name>
</gene>
<dbReference type="Proteomes" id="UP000092504">
    <property type="component" value="Unassembled WGS sequence"/>
</dbReference>
<dbReference type="InterPro" id="IPR025391">
    <property type="entry name" value="DUF4123"/>
</dbReference>
<dbReference type="EMBL" id="MAJD01000001">
    <property type="protein sequence ID" value="OBX35996.1"/>
    <property type="molecule type" value="Genomic_DNA"/>
</dbReference>
<organism evidence="2 3">
    <name type="scientific">Halomonas elongata</name>
    <dbReference type="NCBI Taxonomy" id="2746"/>
    <lineage>
        <taxon>Bacteria</taxon>
        <taxon>Pseudomonadati</taxon>
        <taxon>Pseudomonadota</taxon>
        <taxon>Gammaproteobacteria</taxon>
        <taxon>Oceanospirillales</taxon>
        <taxon>Halomonadaceae</taxon>
        <taxon>Halomonas</taxon>
    </lineage>
</organism>
<dbReference type="Pfam" id="PF13503">
    <property type="entry name" value="DUF4123"/>
    <property type="match status" value="1"/>
</dbReference>
<dbReference type="AlphaFoldDB" id="A0A1B8P145"/>
<evidence type="ECO:0000313" key="2">
    <source>
        <dbReference type="EMBL" id="OBX35996.1"/>
    </source>
</evidence>
<feature type="domain" description="DUF4123" evidence="1">
    <location>
        <begin position="24"/>
        <end position="144"/>
    </location>
</feature>
<protein>
    <recommendedName>
        <fullName evidence="1">DUF4123 domain-containing protein</fullName>
    </recommendedName>
</protein>
<evidence type="ECO:0000259" key="1">
    <source>
        <dbReference type="Pfam" id="PF13503"/>
    </source>
</evidence>
<evidence type="ECO:0000313" key="3">
    <source>
        <dbReference type="Proteomes" id="UP000092504"/>
    </source>
</evidence>
<accession>A0A1B8P145</accession>
<comment type="caution">
    <text evidence="2">The sequence shown here is derived from an EMBL/GenBank/DDBJ whole genome shotgun (WGS) entry which is preliminary data.</text>
</comment>
<sequence length="305" mass="34279">MSERWPQDWPPWESGCDWPEAGEVFLLLDGVRVKELARRLYEWSEGDLEADLLYAGTPWSDVAEVSPWLVRLKGPGDPILERFVRQGAEAEWGYLLLSSSELLEVADHLRELIQVRHCVGIPMLLRLADPAIISALFTDGSSPEQVPWGPIERLILPDAVQEAWQVNSPQEKAANGQPVGASDYRLSESQLARLEACDRRRDIRRLMAFVDQHCEDLLTATDRPRRHAQLAGIVQEARDFGFSAPREWALLCTLMQRLGITSWREADNVEAWTSLLRDPGQGCAMERLEAALAAAPTSSRTDVTT</sequence>
<reference evidence="2 3" key="1">
    <citation type="submission" date="2016-06" db="EMBL/GenBank/DDBJ databases">
        <title>Genome sequence of halotolerant plant growth promoting strain of Halomonas elongata HEK1 isolated from salterns of Rann of Kutch, Gujarat, India.</title>
        <authorList>
            <person name="Gaba S."/>
            <person name="Singh R.N."/>
            <person name="Abrol S."/>
            <person name="Kaushik R."/>
            <person name="Saxena A.K."/>
        </authorList>
    </citation>
    <scope>NUCLEOTIDE SEQUENCE [LARGE SCALE GENOMIC DNA]</scope>
    <source>
        <strain evidence="2 3">HEK1</strain>
    </source>
</reference>
<proteinExistence type="predicted"/>
<name>A0A1B8P145_HALEL</name>